<keyword evidence="2" id="KW-1185">Reference proteome</keyword>
<dbReference type="RefSeq" id="WP_303541896.1">
    <property type="nucleotide sequence ID" value="NZ_JAUOTP010000003.1"/>
</dbReference>
<organism evidence="1 2">
    <name type="scientific">Sphingomonas natans</name>
    <dbReference type="NCBI Taxonomy" id="3063330"/>
    <lineage>
        <taxon>Bacteria</taxon>
        <taxon>Pseudomonadati</taxon>
        <taxon>Pseudomonadota</taxon>
        <taxon>Alphaproteobacteria</taxon>
        <taxon>Sphingomonadales</taxon>
        <taxon>Sphingomonadaceae</taxon>
        <taxon>Sphingomonas</taxon>
    </lineage>
</organism>
<evidence type="ECO:0000313" key="1">
    <source>
        <dbReference type="EMBL" id="MDO6414616.1"/>
    </source>
</evidence>
<evidence type="ECO:0000313" key="2">
    <source>
        <dbReference type="Proteomes" id="UP001169764"/>
    </source>
</evidence>
<reference evidence="1" key="1">
    <citation type="submission" date="2023-07" db="EMBL/GenBank/DDBJ databases">
        <authorList>
            <person name="Kim M."/>
        </authorList>
    </citation>
    <scope>NUCLEOTIDE SEQUENCE</scope>
    <source>
        <strain evidence="1">BIUV-7</strain>
    </source>
</reference>
<sequence length="93" mass="10465">MTEPQQPAVPRFDLPGLERHDYAALDWQPIETYERGSSFLALLIDAQRRMILGALADNGEWCEYLDGELLPKDFAPVEWAAPTSQMIQALAFG</sequence>
<name>A0ABT8Y8G2_9SPHN</name>
<dbReference type="EMBL" id="JAUOTP010000003">
    <property type="protein sequence ID" value="MDO6414616.1"/>
    <property type="molecule type" value="Genomic_DNA"/>
</dbReference>
<proteinExistence type="predicted"/>
<dbReference type="Proteomes" id="UP001169764">
    <property type="component" value="Unassembled WGS sequence"/>
</dbReference>
<accession>A0ABT8Y8G2</accession>
<gene>
    <name evidence="1" type="ORF">Q4F19_09510</name>
</gene>
<protein>
    <submittedName>
        <fullName evidence="1">Uncharacterized protein</fullName>
    </submittedName>
</protein>
<comment type="caution">
    <text evidence="1">The sequence shown here is derived from an EMBL/GenBank/DDBJ whole genome shotgun (WGS) entry which is preliminary data.</text>
</comment>